<accession>A0AAD8HSE4</accession>
<organism evidence="4 5">
    <name type="scientific">Heracleum sosnowskyi</name>
    <dbReference type="NCBI Taxonomy" id="360622"/>
    <lineage>
        <taxon>Eukaryota</taxon>
        <taxon>Viridiplantae</taxon>
        <taxon>Streptophyta</taxon>
        <taxon>Embryophyta</taxon>
        <taxon>Tracheophyta</taxon>
        <taxon>Spermatophyta</taxon>
        <taxon>Magnoliopsida</taxon>
        <taxon>eudicotyledons</taxon>
        <taxon>Gunneridae</taxon>
        <taxon>Pentapetalae</taxon>
        <taxon>asterids</taxon>
        <taxon>campanulids</taxon>
        <taxon>Apiales</taxon>
        <taxon>Apiaceae</taxon>
        <taxon>Apioideae</taxon>
        <taxon>apioid superclade</taxon>
        <taxon>Tordylieae</taxon>
        <taxon>Tordyliinae</taxon>
        <taxon>Heracleum</taxon>
    </lineage>
</organism>
<dbReference type="InterPro" id="IPR032675">
    <property type="entry name" value="LRR_dom_sf"/>
</dbReference>
<dbReference type="PANTHER" id="PTHR33463">
    <property type="entry name" value="NB-ARC DOMAIN-CONTAINING PROTEIN-RELATED"/>
    <property type="match status" value="1"/>
</dbReference>
<keyword evidence="1" id="KW-0611">Plant defense</keyword>
<feature type="region of interest" description="Disordered" evidence="2">
    <location>
        <begin position="489"/>
        <end position="521"/>
    </location>
</feature>
<reference evidence="4" key="2">
    <citation type="submission" date="2023-05" db="EMBL/GenBank/DDBJ databases">
        <authorList>
            <person name="Schelkunov M.I."/>
        </authorList>
    </citation>
    <scope>NUCLEOTIDE SEQUENCE</scope>
    <source>
        <strain evidence="4">Hsosn_3</strain>
        <tissue evidence="4">Leaf</tissue>
    </source>
</reference>
<evidence type="ECO:0000256" key="1">
    <source>
        <dbReference type="ARBA" id="ARBA00022821"/>
    </source>
</evidence>
<feature type="domain" description="Disease resistance protein At4g27190-like leucine-rich repeats" evidence="3">
    <location>
        <begin position="173"/>
        <end position="296"/>
    </location>
</feature>
<name>A0AAD8HSE4_9APIA</name>
<dbReference type="Proteomes" id="UP001237642">
    <property type="component" value="Unassembled WGS sequence"/>
</dbReference>
<dbReference type="PANTHER" id="PTHR33463:SF204">
    <property type="entry name" value="NB-ARC DOMAIN-CONTAINING PROTEIN"/>
    <property type="match status" value="1"/>
</dbReference>
<evidence type="ECO:0000259" key="3">
    <source>
        <dbReference type="Pfam" id="PF23247"/>
    </source>
</evidence>
<dbReference type="InterPro" id="IPR050905">
    <property type="entry name" value="Plant_NBS-LRR"/>
</dbReference>
<evidence type="ECO:0000256" key="2">
    <source>
        <dbReference type="SAM" id="MobiDB-lite"/>
    </source>
</evidence>
<dbReference type="AlphaFoldDB" id="A0AAD8HSE4"/>
<dbReference type="Gene3D" id="3.80.10.10">
    <property type="entry name" value="Ribonuclease Inhibitor"/>
    <property type="match status" value="3"/>
</dbReference>
<reference evidence="4" key="1">
    <citation type="submission" date="2023-02" db="EMBL/GenBank/DDBJ databases">
        <title>Genome of toxic invasive species Heracleum sosnowskyi carries increased number of genes despite the absence of recent whole-genome duplications.</title>
        <authorList>
            <person name="Schelkunov M."/>
            <person name="Shtratnikova V."/>
            <person name="Makarenko M."/>
            <person name="Klepikova A."/>
            <person name="Omelchenko D."/>
            <person name="Novikova G."/>
            <person name="Obukhova E."/>
            <person name="Bogdanov V."/>
            <person name="Penin A."/>
            <person name="Logacheva M."/>
        </authorList>
    </citation>
    <scope>NUCLEOTIDE SEQUENCE</scope>
    <source>
        <strain evidence="4">Hsosn_3</strain>
        <tissue evidence="4">Leaf</tissue>
    </source>
</reference>
<feature type="domain" description="Disease resistance protein At4g27190-like leucine-rich repeats" evidence="3">
    <location>
        <begin position="349"/>
        <end position="452"/>
    </location>
</feature>
<evidence type="ECO:0000313" key="5">
    <source>
        <dbReference type="Proteomes" id="UP001237642"/>
    </source>
</evidence>
<dbReference type="InterPro" id="IPR057135">
    <property type="entry name" value="At4g27190-like_LRR"/>
</dbReference>
<dbReference type="Pfam" id="PF23247">
    <property type="entry name" value="LRR_RPS2"/>
    <property type="match status" value="2"/>
</dbReference>
<proteinExistence type="predicted"/>
<gene>
    <name evidence="4" type="ORF">POM88_037352</name>
</gene>
<protein>
    <recommendedName>
        <fullName evidence="3">Disease resistance protein At4g27190-like leucine-rich repeats domain-containing protein</fullName>
    </recommendedName>
</protein>
<sequence length="521" mass="59967">MRNVKTISIWSCDSLRNVFPPCIARDLIHLKWLTELPNFTSFWCYLTGEDLNYKVEFPNLVDLDIGCEKINLGAKELGIDDSTCQRLKVLKYGYCGKSTALALSAFRSLPLLQDLKISDSSSLEEIVEDVRGDEVSDMDKKTPTLLQLKYFTLENLPNIKRFIINANFECHMPTLTRVMVHYCGISTLFTFSALKSLPHLRELEISRCSLLEEIVEGVRGDEASCMDTKTITLFHLRSIILRNLPNLKSFISTADYECHMPALRKVIVDNCRISPLLTFSALRSLQQLQELEISNCCGLKEMVEGVGGDEASGLGKKTITFYQLRSVTLTNLEYVGHVIYSNNYDFHMPTLTKLNIHNCDFYTLFMISDFRKLHQLSELNVSNCRRLESIVDDKWDDKSSFGDDKIITFSRLTNVRLTLLPNLKCFSSTSSYSFSMPKLDTLKMFSCPRMEYFTFLKTSTPMVRVYIEREVWEHIPDLNDYIRQNCKRENSTSDSVGKLSHIEQERVEEEQPQNTKENDQQ</sequence>
<dbReference type="EMBL" id="JAUIZM010000008">
    <property type="protein sequence ID" value="KAK1371260.1"/>
    <property type="molecule type" value="Genomic_DNA"/>
</dbReference>
<keyword evidence="5" id="KW-1185">Reference proteome</keyword>
<evidence type="ECO:0000313" key="4">
    <source>
        <dbReference type="EMBL" id="KAK1371260.1"/>
    </source>
</evidence>
<comment type="caution">
    <text evidence="4">The sequence shown here is derived from an EMBL/GenBank/DDBJ whole genome shotgun (WGS) entry which is preliminary data.</text>
</comment>
<dbReference type="SUPFAM" id="SSF52058">
    <property type="entry name" value="L domain-like"/>
    <property type="match status" value="1"/>
</dbReference>